<evidence type="ECO:0000313" key="1">
    <source>
        <dbReference type="EMBL" id="OYR17302.1"/>
    </source>
</evidence>
<protein>
    <submittedName>
        <fullName evidence="1">Uncharacterized protein</fullName>
    </submittedName>
</protein>
<organism evidence="1 2">
    <name type="scientific">Brucella rhizosphaerae</name>
    <dbReference type="NCBI Taxonomy" id="571254"/>
    <lineage>
        <taxon>Bacteria</taxon>
        <taxon>Pseudomonadati</taxon>
        <taxon>Pseudomonadota</taxon>
        <taxon>Alphaproteobacteria</taxon>
        <taxon>Hyphomicrobiales</taxon>
        <taxon>Brucellaceae</taxon>
        <taxon>Brucella/Ochrobactrum group</taxon>
        <taxon>Brucella</taxon>
    </lineage>
</organism>
<sequence>MSALRYWHTHEREAAATVVLLWLSVVIIRSHSDQLLISSSKA</sequence>
<proteinExistence type="predicted"/>
<gene>
    <name evidence="1" type="ORF">CEV32_4038</name>
</gene>
<evidence type="ECO:0000313" key="2">
    <source>
        <dbReference type="Proteomes" id="UP000216345"/>
    </source>
</evidence>
<comment type="caution">
    <text evidence="1">The sequence shown here is derived from an EMBL/GenBank/DDBJ whole genome shotgun (WGS) entry which is preliminary data.</text>
</comment>
<name>A0A256FR07_9HYPH</name>
<keyword evidence="2" id="KW-1185">Reference proteome</keyword>
<dbReference type="EMBL" id="NNRK01000020">
    <property type="protein sequence ID" value="OYR17302.1"/>
    <property type="molecule type" value="Genomic_DNA"/>
</dbReference>
<dbReference type="AlphaFoldDB" id="A0A256FR07"/>
<accession>A0A256FR07</accession>
<dbReference type="Proteomes" id="UP000216345">
    <property type="component" value="Unassembled WGS sequence"/>
</dbReference>
<reference evidence="1 2" key="1">
    <citation type="submission" date="2017-07" db="EMBL/GenBank/DDBJ databases">
        <title>Phylogenetic study on the rhizospheric bacterium Ochrobactrum sp. A44.</title>
        <authorList>
            <person name="Krzyzanowska D.M."/>
            <person name="Ossowicki A."/>
            <person name="Rajewska M."/>
            <person name="Maciag T."/>
            <person name="Kaczynski Z."/>
            <person name="Czerwicka M."/>
            <person name="Jafra S."/>
        </authorList>
    </citation>
    <scope>NUCLEOTIDE SEQUENCE [LARGE SCALE GENOMIC DNA]</scope>
    <source>
        <strain evidence="1 2">PR17</strain>
    </source>
</reference>